<dbReference type="Gene3D" id="1.10.357.40">
    <property type="entry name" value="YbiA-like"/>
    <property type="match status" value="1"/>
</dbReference>
<dbReference type="InterPro" id="IPR012816">
    <property type="entry name" value="NADAR"/>
</dbReference>
<evidence type="ECO:0000256" key="1">
    <source>
        <dbReference type="ARBA" id="ARBA00000022"/>
    </source>
</evidence>
<proteinExistence type="predicted"/>
<comment type="caution">
    <text evidence="4">The sequence shown here is derived from an EMBL/GenBank/DDBJ whole genome shotgun (WGS) entry which is preliminary data.</text>
</comment>
<comment type="catalytic activity">
    <reaction evidence="2">
        <text>2,5-diamino-6-hydroxy-4-(5-phosphoribosylamino)-pyrimidine + H2O = 2,5,6-triamino-4-hydroxypyrimidine + D-ribose 5-phosphate</text>
        <dbReference type="Rhea" id="RHEA:23436"/>
        <dbReference type="ChEBI" id="CHEBI:15377"/>
        <dbReference type="ChEBI" id="CHEBI:58614"/>
        <dbReference type="ChEBI" id="CHEBI:78346"/>
        <dbReference type="ChEBI" id="CHEBI:137796"/>
    </reaction>
</comment>
<evidence type="ECO:0000313" key="4">
    <source>
        <dbReference type="EMBL" id="GAA6169438.1"/>
    </source>
</evidence>
<dbReference type="CDD" id="cd15457">
    <property type="entry name" value="NADAR"/>
    <property type="match status" value="1"/>
</dbReference>
<dbReference type="Pfam" id="PF08719">
    <property type="entry name" value="NADAR"/>
    <property type="match status" value="1"/>
</dbReference>
<accession>A0ABQ0ACR0</accession>
<feature type="domain" description="NADAR" evidence="3">
    <location>
        <begin position="10"/>
        <end position="152"/>
    </location>
</feature>
<evidence type="ECO:0000259" key="3">
    <source>
        <dbReference type="Pfam" id="PF08719"/>
    </source>
</evidence>
<keyword evidence="5" id="KW-1185">Reference proteome</keyword>
<reference evidence="4 5" key="1">
    <citation type="submission" date="2024-04" db="EMBL/GenBank/DDBJ databases">
        <title>Draft genome sequence of Sessilibacter corallicola NBRC 116591.</title>
        <authorList>
            <person name="Miyakawa T."/>
            <person name="Kusuya Y."/>
            <person name="Miura T."/>
        </authorList>
    </citation>
    <scope>NUCLEOTIDE SEQUENCE [LARGE SCALE GENOMIC DNA]</scope>
    <source>
        <strain evidence="4 5">KU-00831-HH</strain>
    </source>
</reference>
<evidence type="ECO:0000313" key="5">
    <source>
        <dbReference type="Proteomes" id="UP001465153"/>
    </source>
</evidence>
<dbReference type="Proteomes" id="UP001465153">
    <property type="component" value="Unassembled WGS sequence"/>
</dbReference>
<dbReference type="EMBL" id="BAABWN010000012">
    <property type="protein sequence ID" value="GAA6169438.1"/>
    <property type="molecule type" value="Genomic_DNA"/>
</dbReference>
<dbReference type="InterPro" id="IPR037238">
    <property type="entry name" value="YbiA-like_sf"/>
</dbReference>
<gene>
    <name evidence="4" type="ORF">NBRC116591_32490</name>
</gene>
<protein>
    <submittedName>
        <fullName evidence="4">NADAR family protein</fullName>
    </submittedName>
</protein>
<comment type="catalytic activity">
    <reaction evidence="1">
        <text>5-amino-6-(5-phospho-D-ribosylamino)uracil + H2O = 5,6-diaminouracil + D-ribose 5-phosphate</text>
        <dbReference type="Rhea" id="RHEA:55020"/>
        <dbReference type="ChEBI" id="CHEBI:15377"/>
        <dbReference type="ChEBI" id="CHEBI:46252"/>
        <dbReference type="ChEBI" id="CHEBI:58453"/>
        <dbReference type="ChEBI" id="CHEBI:78346"/>
    </reaction>
</comment>
<dbReference type="NCBIfam" id="TIGR02464">
    <property type="entry name" value="ribofla_fusion"/>
    <property type="match status" value="1"/>
</dbReference>
<organism evidence="4 5">
    <name type="scientific">Sessilibacter corallicola</name>
    <dbReference type="NCBI Taxonomy" id="2904075"/>
    <lineage>
        <taxon>Bacteria</taxon>
        <taxon>Pseudomonadati</taxon>
        <taxon>Pseudomonadota</taxon>
        <taxon>Gammaproteobacteria</taxon>
        <taxon>Cellvibrionales</taxon>
        <taxon>Cellvibrionaceae</taxon>
        <taxon>Sessilibacter</taxon>
    </lineage>
</organism>
<sequence>MFQHDISLEQAYSFSRLDETCLLSTVTAHPFELEGDTWATAEHYYQAKKFVKPQDIEEITKSESGVDAYKLGNRWWKRGRAKDWKQKRRVMMTRALYTKVMAFEEVKEALLDTGDDKIVETSMYDPYWGIGRDQRGENMMGQIWMDIRAKVRADIRIKAHGISA</sequence>
<evidence type="ECO:0000256" key="2">
    <source>
        <dbReference type="ARBA" id="ARBA00000751"/>
    </source>
</evidence>
<dbReference type="SUPFAM" id="SSF143990">
    <property type="entry name" value="YbiA-like"/>
    <property type="match status" value="1"/>
</dbReference>
<dbReference type="RefSeq" id="WP_233090335.1">
    <property type="nucleotide sequence ID" value="NZ_BAABWN010000012.1"/>
</dbReference>
<name>A0ABQ0ACR0_9GAMM</name>